<accession>A0A921EPF1</accession>
<feature type="transmembrane region" description="Helical" evidence="1">
    <location>
        <begin position="202"/>
        <end position="227"/>
    </location>
</feature>
<feature type="transmembrane region" description="Helical" evidence="1">
    <location>
        <begin position="359"/>
        <end position="377"/>
    </location>
</feature>
<organism evidence="2 3">
    <name type="scientific">Tessaracoccus flavescens</name>
    <dbReference type="NCBI Taxonomy" id="399497"/>
    <lineage>
        <taxon>Bacteria</taxon>
        <taxon>Bacillati</taxon>
        <taxon>Actinomycetota</taxon>
        <taxon>Actinomycetes</taxon>
        <taxon>Propionibacteriales</taxon>
        <taxon>Propionibacteriaceae</taxon>
        <taxon>Tessaracoccus</taxon>
    </lineage>
</organism>
<feature type="transmembrane region" description="Helical" evidence="1">
    <location>
        <begin position="291"/>
        <end position="312"/>
    </location>
</feature>
<gene>
    <name evidence="2" type="ORF">K8V15_05640</name>
</gene>
<dbReference type="EMBL" id="DYZF01000140">
    <property type="protein sequence ID" value="HJE51446.1"/>
    <property type="molecule type" value="Genomic_DNA"/>
</dbReference>
<name>A0A921EPF1_9ACTN</name>
<evidence type="ECO:0000313" key="3">
    <source>
        <dbReference type="Proteomes" id="UP000712713"/>
    </source>
</evidence>
<comment type="caution">
    <text evidence="2">The sequence shown here is derived from an EMBL/GenBank/DDBJ whole genome shotgun (WGS) entry which is preliminary data.</text>
</comment>
<evidence type="ECO:0008006" key="4">
    <source>
        <dbReference type="Google" id="ProtNLM"/>
    </source>
</evidence>
<keyword evidence="1" id="KW-0472">Membrane</keyword>
<evidence type="ECO:0000256" key="1">
    <source>
        <dbReference type="SAM" id="Phobius"/>
    </source>
</evidence>
<protein>
    <recommendedName>
        <fullName evidence="4">DUF2029 domain-containing protein</fullName>
    </recommendedName>
</protein>
<dbReference type="Proteomes" id="UP000712713">
    <property type="component" value="Unassembled WGS sequence"/>
</dbReference>
<feature type="transmembrane region" description="Helical" evidence="1">
    <location>
        <begin position="27"/>
        <end position="43"/>
    </location>
</feature>
<feature type="transmembrane region" description="Helical" evidence="1">
    <location>
        <begin position="234"/>
        <end position="254"/>
    </location>
</feature>
<feature type="transmembrane region" description="Helical" evidence="1">
    <location>
        <begin position="126"/>
        <end position="148"/>
    </location>
</feature>
<evidence type="ECO:0000313" key="2">
    <source>
        <dbReference type="EMBL" id="HJE51446.1"/>
    </source>
</evidence>
<sequence>MHNALIPGLGGPMGAHATPRGLWFRPLPWAVLAATVSFLLLFLRHVPCIQTDATNPINGYIRVCYNDIQTLFLAHGYGTGTWPIGGESMHFSPLTGVAVMLAILISGLFTTMPAEPELQDQINQSVGFFTVTAVILFVCFVASVVAVWRISQAPGRNWTTFLWGASPVVLAAGLLDWSLLPIALTLVALAQFANRSLLGAGITIGLAASAGTMPIAVTLAVLVACGLRGGGGVALRFGLGAVGTFIAVHLPLGLTNFDAVYRYYHGQIHRETTYGSVWYLLEQLGVTLRHAGSLLFVVTLFLLGCFVAWLFVTRGRPRVGSLVAVFVLATTVLAPGFAPQAALWVMVATLLARPFKLELTGVTVASVGYYLAVWGWIGGALTSGRSGPFGLYWLAILLMAGAQVLVIAESLHDIASPRRDALRSPDAPDPLGGVLNDDEVLAPLNI</sequence>
<keyword evidence="1" id="KW-0812">Transmembrane</keyword>
<dbReference type="AlphaFoldDB" id="A0A921EPF1"/>
<feature type="transmembrane region" description="Helical" evidence="1">
    <location>
        <begin position="389"/>
        <end position="408"/>
    </location>
</feature>
<keyword evidence="1" id="KW-1133">Transmembrane helix</keyword>
<feature type="transmembrane region" description="Helical" evidence="1">
    <location>
        <begin position="160"/>
        <end position="190"/>
    </location>
</feature>
<reference evidence="2" key="2">
    <citation type="submission" date="2021-09" db="EMBL/GenBank/DDBJ databases">
        <authorList>
            <person name="Gilroy R."/>
        </authorList>
    </citation>
    <scope>NUCLEOTIDE SEQUENCE</scope>
    <source>
        <strain evidence="2">ChiGjej3B3-7470</strain>
    </source>
</reference>
<proteinExistence type="predicted"/>
<feature type="transmembrane region" description="Helical" evidence="1">
    <location>
        <begin position="94"/>
        <end position="114"/>
    </location>
</feature>
<reference evidence="2" key="1">
    <citation type="journal article" date="2021" name="PeerJ">
        <title>Extensive microbial diversity within the chicken gut microbiome revealed by metagenomics and culture.</title>
        <authorList>
            <person name="Gilroy R."/>
            <person name="Ravi A."/>
            <person name="Getino M."/>
            <person name="Pursley I."/>
            <person name="Horton D.L."/>
            <person name="Alikhan N.F."/>
            <person name="Baker D."/>
            <person name="Gharbi K."/>
            <person name="Hall N."/>
            <person name="Watson M."/>
            <person name="Adriaenssens E.M."/>
            <person name="Foster-Nyarko E."/>
            <person name="Jarju S."/>
            <person name="Secka A."/>
            <person name="Antonio M."/>
            <person name="Oren A."/>
            <person name="Chaudhuri R.R."/>
            <person name="La Ragione R."/>
            <person name="Hildebrand F."/>
            <person name="Pallen M.J."/>
        </authorList>
    </citation>
    <scope>NUCLEOTIDE SEQUENCE</scope>
    <source>
        <strain evidence="2">ChiGjej3B3-7470</strain>
    </source>
</reference>
<feature type="transmembrane region" description="Helical" evidence="1">
    <location>
        <begin position="319"/>
        <end position="347"/>
    </location>
</feature>